<reference evidence="1 2" key="1">
    <citation type="journal article" date="2011" name="J. Bacteriol.">
        <title>Complete genome sequence of 'Vulcanisaeta moutnovskia' strain 768-28, a novel member of the hyperthermophilic crenarchaeal genus vulcanisaeta.</title>
        <authorList>
            <person name="Gumerov V.M."/>
            <person name="Mardanov A.V."/>
            <person name="Beletsky A.V."/>
            <person name="Prokofeva M.I."/>
            <person name="Bonch-Osmolovskaya E.A."/>
            <person name="Ravin N.V."/>
            <person name="Skryabin K.G."/>
        </authorList>
    </citation>
    <scope>NUCLEOTIDE SEQUENCE [LARGE SCALE GENOMIC DNA]</scope>
    <source>
        <strain evidence="1 2">768-28</strain>
    </source>
</reference>
<protein>
    <submittedName>
        <fullName evidence="1">Exosome subunit</fullName>
    </submittedName>
</protein>
<dbReference type="Pfam" id="PF01877">
    <property type="entry name" value="RNA_binding"/>
    <property type="match status" value="1"/>
</dbReference>
<gene>
    <name evidence="1" type="ordered locus">VMUT_0450</name>
</gene>
<dbReference type="HOGENOM" id="CLU_131306_1_1_2"/>
<dbReference type="InterPro" id="IPR002739">
    <property type="entry name" value="PAB1135-like"/>
</dbReference>
<name>F0QUC2_VULM7</name>
<dbReference type="Gene3D" id="3.30.1440.10">
    <property type="match status" value="1"/>
</dbReference>
<dbReference type="OrthoDB" id="10874at2157"/>
<dbReference type="InterPro" id="IPR022803">
    <property type="entry name" value="Ribosomal_uL5_dom_sf"/>
</dbReference>
<dbReference type="eggNOG" id="arCOG01042">
    <property type="taxonomic scope" value="Archaea"/>
</dbReference>
<evidence type="ECO:0000313" key="1">
    <source>
        <dbReference type="EMBL" id="ADY00662.1"/>
    </source>
</evidence>
<dbReference type="PANTHER" id="PTHR38816">
    <property type="entry name" value="EXOSOME SUBUNIT, DUF54 FAMILY-RELATED"/>
    <property type="match status" value="1"/>
</dbReference>
<accession>F0QUC2</accession>
<keyword evidence="2" id="KW-1185">Reference proteome</keyword>
<dbReference type="AlphaFoldDB" id="F0QUC2"/>
<organism evidence="1 2">
    <name type="scientific">Vulcanisaeta moutnovskia (strain 768-28)</name>
    <dbReference type="NCBI Taxonomy" id="985053"/>
    <lineage>
        <taxon>Archaea</taxon>
        <taxon>Thermoproteota</taxon>
        <taxon>Thermoprotei</taxon>
        <taxon>Thermoproteales</taxon>
        <taxon>Thermoproteaceae</taxon>
        <taxon>Vulcanisaeta</taxon>
    </lineage>
</organism>
<dbReference type="EMBL" id="CP002529">
    <property type="protein sequence ID" value="ADY00662.1"/>
    <property type="molecule type" value="Genomic_DNA"/>
</dbReference>
<proteinExistence type="predicted"/>
<evidence type="ECO:0000313" key="2">
    <source>
        <dbReference type="Proteomes" id="UP000007485"/>
    </source>
</evidence>
<dbReference type="KEGG" id="vmo:VMUT_0450"/>
<dbReference type="PANTHER" id="PTHR38816:SF1">
    <property type="entry name" value="EXOSOME SUBUNIT"/>
    <property type="match status" value="1"/>
</dbReference>
<dbReference type="GeneID" id="10288102"/>
<dbReference type="RefSeq" id="WP_013603825.1">
    <property type="nucleotide sequence ID" value="NC_015151.1"/>
</dbReference>
<dbReference type="Proteomes" id="UP000007485">
    <property type="component" value="Chromosome"/>
</dbReference>
<dbReference type="STRING" id="985053.VMUT_0450"/>
<sequence>MAIVQLDLEVILHATEDLDKTVNYLVRLLTDKAPIVIEVLYGHYGNPIYKVQSSIKNEELAMSIIKYVCSSLTNRDYLLRTAVSRVDDSGNVFLRFDKQEFVMGRIVLSDGDDVIRVRIKITGVDAMQFINEVCKLW</sequence>
<dbReference type="SUPFAM" id="SSF55282">
    <property type="entry name" value="RL5-like"/>
    <property type="match status" value="1"/>
</dbReference>